<sequence>MRLSLLILLPFVYGVHHDSGIPACESAYHASPSQYRHYHDFMIDAQQNTLVHNASKSAGFVEAWQAVAPEMSTEKHLAGLKVLYACRSIYKIGDRITNAKNKDYWHIFGEMHLFTSEKIVGDVKEALGKETGSLDIKRWYDKIVNRIRELHGKK</sequence>
<organism evidence="2 3">
    <name type="scientific">Paramicrosporidium saccamoebae</name>
    <dbReference type="NCBI Taxonomy" id="1246581"/>
    <lineage>
        <taxon>Eukaryota</taxon>
        <taxon>Fungi</taxon>
        <taxon>Fungi incertae sedis</taxon>
        <taxon>Cryptomycota</taxon>
        <taxon>Cryptomycota incertae sedis</taxon>
        <taxon>Paramicrosporidium</taxon>
    </lineage>
</organism>
<gene>
    <name evidence="2" type="ORF">PSACC_01102</name>
</gene>
<evidence type="ECO:0000256" key="1">
    <source>
        <dbReference type="SAM" id="SignalP"/>
    </source>
</evidence>
<accession>A0A2H9TMW3</accession>
<dbReference type="EMBL" id="MTSL01000081">
    <property type="protein sequence ID" value="PJF19076.1"/>
    <property type="molecule type" value="Genomic_DNA"/>
</dbReference>
<reference evidence="2 3" key="1">
    <citation type="submission" date="2016-10" db="EMBL/GenBank/DDBJ databases">
        <title>The genome of Paramicrosporidium saccamoebae is the missing link in understanding Cryptomycota and Microsporidia evolution.</title>
        <authorList>
            <person name="Quandt C.A."/>
            <person name="Beaudet D."/>
            <person name="Corsaro D."/>
            <person name="Michel R."/>
            <person name="Corradi N."/>
            <person name="James T."/>
        </authorList>
    </citation>
    <scope>NUCLEOTIDE SEQUENCE [LARGE SCALE GENOMIC DNA]</scope>
    <source>
        <strain evidence="2 3">KSL3</strain>
    </source>
</reference>
<name>A0A2H9TMW3_9FUNG</name>
<keyword evidence="3" id="KW-1185">Reference proteome</keyword>
<feature type="signal peptide" evidence="1">
    <location>
        <begin position="1"/>
        <end position="17"/>
    </location>
</feature>
<evidence type="ECO:0000313" key="2">
    <source>
        <dbReference type="EMBL" id="PJF19076.1"/>
    </source>
</evidence>
<evidence type="ECO:0000313" key="3">
    <source>
        <dbReference type="Proteomes" id="UP000240830"/>
    </source>
</evidence>
<comment type="caution">
    <text evidence="2">The sequence shown here is derived from an EMBL/GenBank/DDBJ whole genome shotgun (WGS) entry which is preliminary data.</text>
</comment>
<proteinExistence type="predicted"/>
<protein>
    <submittedName>
        <fullName evidence="2">Uncharacterized protein</fullName>
    </submittedName>
</protein>
<dbReference type="AlphaFoldDB" id="A0A2H9TMW3"/>
<keyword evidence="1" id="KW-0732">Signal</keyword>
<dbReference type="Proteomes" id="UP000240830">
    <property type="component" value="Unassembled WGS sequence"/>
</dbReference>
<feature type="chain" id="PRO_5014147071" evidence="1">
    <location>
        <begin position="18"/>
        <end position="154"/>
    </location>
</feature>